<sequence length="154" mass="17566">MASCSHQAEVNIPIESLWEFVSNIDRWAPLVPGYIDHTIINDRESTWSFYTDVGIMKKKIQLKVEIVTWQEPEKVTFNLEGINEKISGEGYFWAKKENRTNIMTGCLTIRAEGLMAKMANSILSSSLPSITVELTEAVARKAEENYNRRIKTPL</sequence>
<gene>
    <name evidence="1" type="ORF">FZD51_13435</name>
</gene>
<dbReference type="Proteomes" id="UP000322139">
    <property type="component" value="Unassembled WGS sequence"/>
</dbReference>
<proteinExistence type="predicted"/>
<reference evidence="1 2" key="1">
    <citation type="submission" date="2019-08" db="EMBL/GenBank/DDBJ databases">
        <title>Bacillus genomes from the desert of Cuatro Cienegas, Coahuila.</title>
        <authorList>
            <person name="Olmedo-Alvarez G."/>
        </authorList>
    </citation>
    <scope>NUCLEOTIDE SEQUENCE [LARGE SCALE GENOMIC DNA]</scope>
    <source>
        <strain evidence="1 2">CH446_14T</strain>
    </source>
</reference>
<organism evidence="1 2">
    <name type="scientific">Bacillus infantis</name>
    <dbReference type="NCBI Taxonomy" id="324767"/>
    <lineage>
        <taxon>Bacteria</taxon>
        <taxon>Bacillati</taxon>
        <taxon>Bacillota</taxon>
        <taxon>Bacilli</taxon>
        <taxon>Bacillales</taxon>
        <taxon>Bacillaceae</taxon>
        <taxon>Bacillus</taxon>
    </lineage>
</organism>
<dbReference type="RefSeq" id="WP_148975241.1">
    <property type="nucleotide sequence ID" value="NZ_JBNIKT010000012.1"/>
</dbReference>
<dbReference type="InterPro" id="IPR023393">
    <property type="entry name" value="START-like_dom_sf"/>
</dbReference>
<evidence type="ECO:0000313" key="1">
    <source>
        <dbReference type="EMBL" id="TYS47922.1"/>
    </source>
</evidence>
<dbReference type="EMBL" id="VTER01000006">
    <property type="protein sequence ID" value="TYS47922.1"/>
    <property type="molecule type" value="Genomic_DNA"/>
</dbReference>
<accession>A0A5D4REM0</accession>
<protein>
    <submittedName>
        <fullName evidence="1">SRPBCC family protein</fullName>
    </submittedName>
</protein>
<evidence type="ECO:0000313" key="2">
    <source>
        <dbReference type="Proteomes" id="UP000322139"/>
    </source>
</evidence>
<comment type="caution">
    <text evidence="1">The sequence shown here is derived from an EMBL/GenBank/DDBJ whole genome shotgun (WGS) entry which is preliminary data.</text>
</comment>
<dbReference type="Pfam" id="PF06240">
    <property type="entry name" value="COXG"/>
    <property type="match status" value="1"/>
</dbReference>
<name>A0A5D4REM0_9BACI</name>
<dbReference type="InterPro" id="IPR010419">
    <property type="entry name" value="CO_DH_gsu"/>
</dbReference>
<dbReference type="CDD" id="cd07812">
    <property type="entry name" value="SRPBCC"/>
    <property type="match status" value="1"/>
</dbReference>
<dbReference type="Gene3D" id="3.30.530.20">
    <property type="match status" value="1"/>
</dbReference>
<dbReference type="SUPFAM" id="SSF55961">
    <property type="entry name" value="Bet v1-like"/>
    <property type="match status" value="1"/>
</dbReference>
<dbReference type="AlphaFoldDB" id="A0A5D4REM0"/>